<keyword evidence="6" id="KW-0411">Iron-sulfur</keyword>
<dbReference type="SFLD" id="SFLDS00029">
    <property type="entry name" value="Radical_SAM"/>
    <property type="match status" value="1"/>
</dbReference>
<feature type="domain" description="Radical SAM core" evidence="7">
    <location>
        <begin position="18"/>
        <end position="267"/>
    </location>
</feature>
<keyword evidence="2" id="KW-0004">4Fe-4S</keyword>
<comment type="caution">
    <text evidence="8">The sequence shown here is derived from an EMBL/GenBank/DDBJ whole genome shotgun (WGS) entry which is preliminary data.</text>
</comment>
<dbReference type="PROSITE" id="PS51918">
    <property type="entry name" value="RADICAL_SAM"/>
    <property type="match status" value="1"/>
</dbReference>
<dbReference type="SFLD" id="SFLDG01086">
    <property type="entry name" value="elongater_protein-like"/>
    <property type="match status" value="1"/>
</dbReference>
<dbReference type="Gene3D" id="3.80.30.20">
    <property type="entry name" value="tm_1862 like domain"/>
    <property type="match status" value="1"/>
</dbReference>
<evidence type="ECO:0000256" key="2">
    <source>
        <dbReference type="ARBA" id="ARBA00022485"/>
    </source>
</evidence>
<keyword evidence="9" id="KW-1185">Reference proteome</keyword>
<keyword evidence="3" id="KW-0949">S-adenosyl-L-methionine</keyword>
<dbReference type="SMART" id="SM00729">
    <property type="entry name" value="Elp3"/>
    <property type="match status" value="1"/>
</dbReference>
<dbReference type="SUPFAM" id="SSF102114">
    <property type="entry name" value="Radical SAM enzymes"/>
    <property type="match status" value="1"/>
</dbReference>
<dbReference type="Pfam" id="PF04055">
    <property type="entry name" value="Radical_SAM"/>
    <property type="match status" value="1"/>
</dbReference>
<accession>A0ABS4KFP8</accession>
<dbReference type="InterPro" id="IPR058240">
    <property type="entry name" value="rSAM_sf"/>
</dbReference>
<evidence type="ECO:0000313" key="9">
    <source>
        <dbReference type="Proteomes" id="UP001314903"/>
    </source>
</evidence>
<keyword evidence="4" id="KW-0479">Metal-binding</keyword>
<dbReference type="InterPro" id="IPR039661">
    <property type="entry name" value="ELP3"/>
</dbReference>
<dbReference type="NCBIfam" id="TIGR01212">
    <property type="entry name" value="TIGR01212 family radical SAM protein"/>
    <property type="match status" value="1"/>
</dbReference>
<dbReference type="SFLD" id="SFLDG01091">
    <property type="entry name" value="uncharacterized_CHP01210-like"/>
    <property type="match status" value="1"/>
</dbReference>
<evidence type="ECO:0000256" key="1">
    <source>
        <dbReference type="ARBA" id="ARBA00001966"/>
    </source>
</evidence>
<dbReference type="EMBL" id="JAGGLI010000002">
    <property type="protein sequence ID" value="MBP2026592.1"/>
    <property type="molecule type" value="Genomic_DNA"/>
</dbReference>
<comment type="cofactor">
    <cofactor evidence="1">
        <name>[4Fe-4S] cluster</name>
        <dbReference type="ChEBI" id="CHEBI:49883"/>
    </cofactor>
</comment>
<organism evidence="8 9">
    <name type="scientific">Acetoanaerobium pronyense</name>
    <dbReference type="NCBI Taxonomy" id="1482736"/>
    <lineage>
        <taxon>Bacteria</taxon>
        <taxon>Bacillati</taxon>
        <taxon>Bacillota</taxon>
        <taxon>Clostridia</taxon>
        <taxon>Peptostreptococcales</taxon>
        <taxon>Filifactoraceae</taxon>
        <taxon>Acetoanaerobium</taxon>
    </lineage>
</organism>
<keyword evidence="5" id="KW-0408">Iron</keyword>
<evidence type="ECO:0000259" key="7">
    <source>
        <dbReference type="PROSITE" id="PS51918"/>
    </source>
</evidence>
<reference evidence="8 9" key="1">
    <citation type="submission" date="2021-03" db="EMBL/GenBank/DDBJ databases">
        <title>Genomic Encyclopedia of Type Strains, Phase IV (KMG-IV): sequencing the most valuable type-strain genomes for metagenomic binning, comparative biology and taxonomic classification.</title>
        <authorList>
            <person name="Goeker M."/>
        </authorList>
    </citation>
    <scope>NUCLEOTIDE SEQUENCE [LARGE SCALE GENOMIC DNA]</scope>
    <source>
        <strain evidence="8 9">DSM 27512</strain>
    </source>
</reference>
<dbReference type="InterPro" id="IPR023404">
    <property type="entry name" value="rSAM_horseshoe"/>
</dbReference>
<evidence type="ECO:0000256" key="5">
    <source>
        <dbReference type="ARBA" id="ARBA00023004"/>
    </source>
</evidence>
<protein>
    <submittedName>
        <fullName evidence="8">Radical SAM protein (TIGR01212 family)</fullName>
    </submittedName>
</protein>
<dbReference type="Proteomes" id="UP001314903">
    <property type="component" value="Unassembled WGS sequence"/>
</dbReference>
<gene>
    <name evidence="8" type="ORF">J2Z35_000381</name>
</gene>
<evidence type="ECO:0000313" key="8">
    <source>
        <dbReference type="EMBL" id="MBP2026592.1"/>
    </source>
</evidence>
<dbReference type="InterPro" id="IPR006638">
    <property type="entry name" value="Elp3/MiaA/NifB-like_rSAM"/>
</dbReference>
<proteinExistence type="predicted"/>
<evidence type="ECO:0000256" key="3">
    <source>
        <dbReference type="ARBA" id="ARBA00022691"/>
    </source>
</evidence>
<dbReference type="PANTHER" id="PTHR11135">
    <property type="entry name" value="HISTONE ACETYLTRANSFERASE-RELATED"/>
    <property type="match status" value="1"/>
</dbReference>
<dbReference type="InterPro" id="IPR032432">
    <property type="entry name" value="Radical_SAM_C"/>
</dbReference>
<name>A0ABS4KFP8_9FIRM</name>
<evidence type="ECO:0000256" key="6">
    <source>
        <dbReference type="ARBA" id="ARBA00023014"/>
    </source>
</evidence>
<sequence>MEKIRYKIYSSYLKNKYKEKVYRIPINLPVTCPNRDGNLGKGGCTFCADVGTGFESLSNSMTVKNQLEQNIEYIGKKYKAKKFIAYFQNFTNTYLPISEFEAFIKDSIREDVVEVSISTRPDAINKSYLDVLKEIKIREGVEITIELGLQSINHKTLKKINRGHTLAEFIEAVNLIKTYDFEVVAHMILNLPYDDEDDVIEGAKILSALKVDGVKLHSLYIVKNTVMGDDYLKGELDLKDVSDYVKKTALFLGYLNPQIVIHRIVGRAPKEDSLFCNYGISWWKIRDMIEEYMDEQEIVQGSYFNYLGGSALKKLNNL</sequence>
<evidence type="ECO:0000256" key="4">
    <source>
        <dbReference type="ARBA" id="ARBA00022723"/>
    </source>
</evidence>
<dbReference type="InterPro" id="IPR005911">
    <property type="entry name" value="YhcC-like"/>
</dbReference>
<dbReference type="PANTHER" id="PTHR11135:SF1">
    <property type="entry name" value="PROTEIN YHCC"/>
    <property type="match status" value="1"/>
</dbReference>
<dbReference type="InterPro" id="IPR007197">
    <property type="entry name" value="rSAM"/>
</dbReference>
<dbReference type="Pfam" id="PF16199">
    <property type="entry name" value="Radical_SAM_C"/>
    <property type="match status" value="1"/>
</dbReference>